<dbReference type="SUPFAM" id="SSF102114">
    <property type="entry name" value="Radical SAM enzymes"/>
    <property type="match status" value="1"/>
</dbReference>
<dbReference type="AlphaFoldDB" id="A0A4R3MRH9"/>
<evidence type="ECO:0000256" key="1">
    <source>
        <dbReference type="ARBA" id="ARBA00022691"/>
    </source>
</evidence>
<comment type="caution">
    <text evidence="6">The sequence shown here is derived from an EMBL/GenBank/DDBJ whole genome shotgun (WGS) entry which is preliminary data.</text>
</comment>
<keyword evidence="3" id="KW-0408">Iron</keyword>
<reference evidence="6 7" key="1">
    <citation type="submission" date="2019-03" db="EMBL/GenBank/DDBJ databases">
        <title>Genomic Encyclopedia of Type Strains, Phase IV (KMG-IV): sequencing the most valuable type-strain genomes for metagenomic binning, comparative biology and taxonomic classification.</title>
        <authorList>
            <person name="Goeker M."/>
        </authorList>
    </citation>
    <scope>NUCLEOTIDE SEQUENCE [LARGE SCALE GENOMIC DNA]</scope>
    <source>
        <strain evidence="6 7">DSM 24629</strain>
    </source>
</reference>
<dbReference type="PROSITE" id="PS51918">
    <property type="entry name" value="RADICAL_SAM"/>
    <property type="match status" value="1"/>
</dbReference>
<dbReference type="PANTHER" id="PTHR11228">
    <property type="entry name" value="RADICAL SAM DOMAIN PROTEIN"/>
    <property type="match status" value="1"/>
</dbReference>
<keyword evidence="1" id="KW-0949">S-adenosyl-L-methionine</keyword>
<keyword evidence="7" id="KW-1185">Reference proteome</keyword>
<dbReference type="PANTHER" id="PTHR11228:SF7">
    <property type="entry name" value="PQQA PEPTIDE CYCLASE"/>
    <property type="match status" value="1"/>
</dbReference>
<dbReference type="SFLD" id="SFLDS00029">
    <property type="entry name" value="Radical_SAM"/>
    <property type="match status" value="1"/>
</dbReference>
<keyword evidence="4" id="KW-0411">Iron-sulfur</keyword>
<organism evidence="6 7">
    <name type="scientific">Natranaerovirga pectinivora</name>
    <dbReference type="NCBI Taxonomy" id="682400"/>
    <lineage>
        <taxon>Bacteria</taxon>
        <taxon>Bacillati</taxon>
        <taxon>Bacillota</taxon>
        <taxon>Clostridia</taxon>
        <taxon>Lachnospirales</taxon>
        <taxon>Natranaerovirgaceae</taxon>
        <taxon>Natranaerovirga</taxon>
    </lineage>
</organism>
<proteinExistence type="predicted"/>
<dbReference type="EMBL" id="SMAL01000002">
    <property type="protein sequence ID" value="TCT16008.1"/>
    <property type="molecule type" value="Genomic_DNA"/>
</dbReference>
<dbReference type="InterPro" id="IPR050377">
    <property type="entry name" value="Radical_SAM_PqqE_MftC-like"/>
</dbReference>
<keyword evidence="2" id="KW-0479">Metal-binding</keyword>
<dbReference type="GO" id="GO:0046872">
    <property type="term" value="F:metal ion binding"/>
    <property type="evidence" value="ECO:0007669"/>
    <property type="project" value="UniProtKB-KW"/>
</dbReference>
<accession>A0A4R3MRH9</accession>
<evidence type="ECO:0000256" key="4">
    <source>
        <dbReference type="ARBA" id="ARBA00023014"/>
    </source>
</evidence>
<feature type="domain" description="Radical SAM core" evidence="5">
    <location>
        <begin position="1"/>
        <end position="213"/>
    </location>
</feature>
<gene>
    <name evidence="6" type="ORF">EDC18_10222</name>
</gene>
<dbReference type="InterPro" id="IPR058240">
    <property type="entry name" value="rSAM_sf"/>
</dbReference>
<dbReference type="SFLD" id="SFLDG01067">
    <property type="entry name" value="SPASM/twitch_domain_containing"/>
    <property type="match status" value="1"/>
</dbReference>
<dbReference type="RefSeq" id="WP_165878451.1">
    <property type="nucleotide sequence ID" value="NZ_SMAL01000002.1"/>
</dbReference>
<evidence type="ECO:0000313" key="6">
    <source>
        <dbReference type="EMBL" id="TCT16008.1"/>
    </source>
</evidence>
<evidence type="ECO:0000256" key="2">
    <source>
        <dbReference type="ARBA" id="ARBA00022723"/>
    </source>
</evidence>
<protein>
    <submittedName>
        <fullName evidence="6">Radical SAM protein with 4Fe4S-binding SPASM domain</fullName>
    </submittedName>
</protein>
<dbReference type="Gene3D" id="3.20.20.70">
    <property type="entry name" value="Aldolase class I"/>
    <property type="match status" value="1"/>
</dbReference>
<dbReference type="InterPro" id="IPR013785">
    <property type="entry name" value="Aldolase_TIM"/>
</dbReference>
<dbReference type="InterPro" id="IPR007197">
    <property type="entry name" value="rSAM"/>
</dbReference>
<dbReference type="GO" id="GO:0051536">
    <property type="term" value="F:iron-sulfur cluster binding"/>
    <property type="evidence" value="ECO:0007669"/>
    <property type="project" value="UniProtKB-KW"/>
</dbReference>
<name>A0A4R3MRH9_9FIRM</name>
<dbReference type="CDD" id="cd01335">
    <property type="entry name" value="Radical_SAM"/>
    <property type="match status" value="1"/>
</dbReference>
<evidence type="ECO:0000259" key="5">
    <source>
        <dbReference type="PROSITE" id="PS51918"/>
    </source>
</evidence>
<dbReference type="Proteomes" id="UP000294902">
    <property type="component" value="Unassembled WGS sequence"/>
</dbReference>
<dbReference type="Pfam" id="PF04055">
    <property type="entry name" value="Radical_SAM"/>
    <property type="match status" value="1"/>
</dbReference>
<dbReference type="GO" id="GO:0003824">
    <property type="term" value="F:catalytic activity"/>
    <property type="evidence" value="ECO:0007669"/>
    <property type="project" value="InterPro"/>
</dbReference>
<evidence type="ECO:0000256" key="3">
    <source>
        <dbReference type="ARBA" id="ARBA00023004"/>
    </source>
</evidence>
<sequence length="362" mass="41753">MRKWNVGWGTISKCNMECQFCYSKQKRKGSNDLGFMDWIKFIDENHERISAINYGTGENTLSKDWFKLIEYIRMNYPKIRQALTTNGYLYEATRDNENLNIFIKAIDEVDVSLDFADREKHGKLRGQAKAYEWAINTLGLCYEYDKFSTIVFLGSKVNVTKENIDGLFEIAKKYHAILRMNIFRPTEGIDEKSKEYIIEYDTCKEIIEYIAEKYSILSINDTLFSTILTGNTIEDPSGDRSIRILGDGSITPSTYLIGEGFTVANIKEENVLEKLESNGSIEQVIYEVIPNECKLCFYSEKCSGGVFDRRYLWNGGLERKDPYCPGKFNKKSDCNIKLSNKKFNSVHDGYLPTIFFSPEQGE</sequence>
<evidence type="ECO:0000313" key="7">
    <source>
        <dbReference type="Proteomes" id="UP000294902"/>
    </source>
</evidence>